<gene>
    <name evidence="2" type="ORF">PVAP13_5NG085562</name>
</gene>
<sequence length="269" mass="29269">MGFHAVKLPQVPAVPYWCSILVLLLICSLLSCSLHAKSACKCPSSDQDPSSVYTLSNTFDNLHGYLLPANSRSATFLSAGLGSYKKHHHPKLNLYDPGLLILDDQLIELWEPSGDGTTIHEASFSVVFTMSIYQPKIQKTPGGGNLTFAIFPRDFLYGNESFAIATQLYCYWNTSNPIVGSTTLAGNQFTIMAGICDQMVFGADTVQMTLNDTVICVEIAIGPSGTEADSRTNYSFSIDYNSLGHNMTVQVSVVDGEDKGKQSESDRVL</sequence>
<feature type="signal peptide" evidence="1">
    <location>
        <begin position="1"/>
        <end position="36"/>
    </location>
</feature>
<dbReference type="Proteomes" id="UP000823388">
    <property type="component" value="Chromosome 5N"/>
</dbReference>
<keyword evidence="1" id="KW-0732">Signal</keyword>
<proteinExistence type="predicted"/>
<name>A0A8T0RQP8_PANVG</name>
<dbReference type="AlphaFoldDB" id="A0A8T0RQP8"/>
<dbReference type="EMBL" id="CM029046">
    <property type="protein sequence ID" value="KAG2586869.1"/>
    <property type="molecule type" value="Genomic_DNA"/>
</dbReference>
<evidence type="ECO:0000256" key="1">
    <source>
        <dbReference type="SAM" id="SignalP"/>
    </source>
</evidence>
<feature type="chain" id="PRO_5035839692" evidence="1">
    <location>
        <begin position="37"/>
        <end position="269"/>
    </location>
</feature>
<evidence type="ECO:0000313" key="2">
    <source>
        <dbReference type="EMBL" id="KAG2586869.1"/>
    </source>
</evidence>
<dbReference type="Gene3D" id="2.60.120.200">
    <property type="match status" value="1"/>
</dbReference>
<evidence type="ECO:0000313" key="3">
    <source>
        <dbReference type="Proteomes" id="UP000823388"/>
    </source>
</evidence>
<dbReference type="PROSITE" id="PS51257">
    <property type="entry name" value="PROKAR_LIPOPROTEIN"/>
    <property type="match status" value="1"/>
</dbReference>
<reference evidence="2" key="1">
    <citation type="submission" date="2020-05" db="EMBL/GenBank/DDBJ databases">
        <title>WGS assembly of Panicum virgatum.</title>
        <authorList>
            <person name="Lovell J.T."/>
            <person name="Jenkins J."/>
            <person name="Shu S."/>
            <person name="Juenger T.E."/>
            <person name="Schmutz J."/>
        </authorList>
    </citation>
    <scope>NUCLEOTIDE SEQUENCE</scope>
    <source>
        <strain evidence="2">AP13</strain>
    </source>
</reference>
<comment type="caution">
    <text evidence="2">The sequence shown here is derived from an EMBL/GenBank/DDBJ whole genome shotgun (WGS) entry which is preliminary data.</text>
</comment>
<protein>
    <submittedName>
        <fullName evidence="2">Uncharacterized protein</fullName>
    </submittedName>
</protein>
<dbReference type="OrthoDB" id="718807at2759"/>
<organism evidence="2 3">
    <name type="scientific">Panicum virgatum</name>
    <name type="common">Blackwell switchgrass</name>
    <dbReference type="NCBI Taxonomy" id="38727"/>
    <lineage>
        <taxon>Eukaryota</taxon>
        <taxon>Viridiplantae</taxon>
        <taxon>Streptophyta</taxon>
        <taxon>Embryophyta</taxon>
        <taxon>Tracheophyta</taxon>
        <taxon>Spermatophyta</taxon>
        <taxon>Magnoliopsida</taxon>
        <taxon>Liliopsida</taxon>
        <taxon>Poales</taxon>
        <taxon>Poaceae</taxon>
        <taxon>PACMAD clade</taxon>
        <taxon>Panicoideae</taxon>
        <taxon>Panicodae</taxon>
        <taxon>Paniceae</taxon>
        <taxon>Panicinae</taxon>
        <taxon>Panicum</taxon>
        <taxon>Panicum sect. Hiantes</taxon>
    </lineage>
</organism>
<accession>A0A8T0RQP8</accession>
<keyword evidence="3" id="KW-1185">Reference proteome</keyword>